<name>A0A1M5D8H8_9FLAO</name>
<sequence>MITQEILHKIKQTGEKIVIKKNDFFVKENAICDHIGVVESGTLYSYFEDSDCHMIVNELYAKESIVTSYRSFLTAIPSPASIKAYSDTEIYVISREKYNELGKDKQWLEMFKNLSDQLYINKCFKETSLIKLNAKDRYLELISVRKNIEQDFPQHLIASYLKIRPETLSRLKRLDLCQDKS</sequence>
<dbReference type="CDD" id="cd00038">
    <property type="entry name" value="CAP_ED"/>
    <property type="match status" value="1"/>
</dbReference>
<dbReference type="EMBL" id="FQVE01000003">
    <property type="protein sequence ID" value="SHF63170.1"/>
    <property type="molecule type" value="Genomic_DNA"/>
</dbReference>
<dbReference type="InterPro" id="IPR000595">
    <property type="entry name" value="cNMP-bd_dom"/>
</dbReference>
<dbReference type="AlphaFoldDB" id="A0A1M5D8H8"/>
<evidence type="ECO:0000259" key="1">
    <source>
        <dbReference type="PROSITE" id="PS50042"/>
    </source>
</evidence>
<dbReference type="Gene3D" id="2.60.120.10">
    <property type="entry name" value="Jelly Rolls"/>
    <property type="match status" value="1"/>
</dbReference>
<evidence type="ECO:0000313" key="2">
    <source>
        <dbReference type="EMBL" id="SHF63170.1"/>
    </source>
</evidence>
<dbReference type="InterPro" id="IPR014710">
    <property type="entry name" value="RmlC-like_jellyroll"/>
</dbReference>
<dbReference type="PROSITE" id="PS50042">
    <property type="entry name" value="CNMP_BINDING_3"/>
    <property type="match status" value="1"/>
</dbReference>
<proteinExistence type="predicted"/>
<evidence type="ECO:0000313" key="3">
    <source>
        <dbReference type="Proteomes" id="UP000184108"/>
    </source>
</evidence>
<organism evidence="2 3">
    <name type="scientific">Chryseobacterium vrystaatense</name>
    <dbReference type="NCBI Taxonomy" id="307480"/>
    <lineage>
        <taxon>Bacteria</taxon>
        <taxon>Pseudomonadati</taxon>
        <taxon>Bacteroidota</taxon>
        <taxon>Flavobacteriia</taxon>
        <taxon>Flavobacteriales</taxon>
        <taxon>Weeksellaceae</taxon>
        <taxon>Chryseobacterium group</taxon>
        <taxon>Chryseobacterium</taxon>
    </lineage>
</organism>
<keyword evidence="2" id="KW-0808">Transferase</keyword>
<dbReference type="GO" id="GO:0016301">
    <property type="term" value="F:kinase activity"/>
    <property type="evidence" value="ECO:0007669"/>
    <property type="project" value="UniProtKB-KW"/>
</dbReference>
<gene>
    <name evidence="2" type="ORF">SAMN02787073_2508</name>
</gene>
<reference evidence="3" key="1">
    <citation type="submission" date="2016-11" db="EMBL/GenBank/DDBJ databases">
        <authorList>
            <person name="Varghese N."/>
            <person name="Submissions S."/>
        </authorList>
    </citation>
    <scope>NUCLEOTIDE SEQUENCE [LARGE SCALE GENOMIC DNA]</scope>
    <source>
        <strain evidence="3">YR203</strain>
    </source>
</reference>
<feature type="domain" description="Cyclic nucleotide-binding" evidence="1">
    <location>
        <begin position="1"/>
        <end position="101"/>
    </location>
</feature>
<keyword evidence="2" id="KW-0418">Kinase</keyword>
<dbReference type="InterPro" id="IPR018490">
    <property type="entry name" value="cNMP-bd_dom_sf"/>
</dbReference>
<dbReference type="Proteomes" id="UP000184108">
    <property type="component" value="Unassembled WGS sequence"/>
</dbReference>
<accession>A0A1M5D8H8</accession>
<protein>
    <submittedName>
        <fullName evidence="2">cAMP-binding domain of CRP or a regulatory subunit of cAMP-dependent protein kinases</fullName>
    </submittedName>
</protein>
<dbReference type="SUPFAM" id="SSF51206">
    <property type="entry name" value="cAMP-binding domain-like"/>
    <property type="match status" value="1"/>
</dbReference>
<dbReference type="RefSeq" id="WP_073173895.1">
    <property type="nucleotide sequence ID" value="NZ_FQVE01000003.1"/>
</dbReference>
<dbReference type="Pfam" id="PF00027">
    <property type="entry name" value="cNMP_binding"/>
    <property type="match status" value="1"/>
</dbReference>